<accession>A0A0H2WF65</accession>
<proteinExistence type="predicted"/>
<organism evidence="2 3">
    <name type="scientific">Burkholderia mallei (strain ATCC 23344)</name>
    <dbReference type="NCBI Taxonomy" id="243160"/>
    <lineage>
        <taxon>Bacteria</taxon>
        <taxon>Pseudomonadati</taxon>
        <taxon>Pseudomonadota</taxon>
        <taxon>Betaproteobacteria</taxon>
        <taxon>Burkholderiales</taxon>
        <taxon>Burkholderiaceae</taxon>
        <taxon>Burkholderia</taxon>
        <taxon>pseudomallei group</taxon>
    </lineage>
</organism>
<evidence type="ECO:0000313" key="3">
    <source>
        <dbReference type="Proteomes" id="UP000006693"/>
    </source>
</evidence>
<dbReference type="KEGG" id="bma:BMAA1975.1"/>
<keyword evidence="3" id="KW-1185">Reference proteome</keyword>
<dbReference type="Proteomes" id="UP000006693">
    <property type="component" value="Chromosome 2"/>
</dbReference>
<keyword evidence="1" id="KW-0472">Membrane</keyword>
<sequence length="156" mass="16300">MPNGPATWAAPSACRARSSRRPPAWSRRRRACAAARRAPCPRAAPRRVFTWMSPDDRSFVASSAAFTLVVIAVSRSFVPALVECDDDAPFISVARFAVFAPVMSFGPFALPFAPPVAAPAPPVPSPAAAAACGSARHAAASAISTAVARRPKRFAA</sequence>
<evidence type="ECO:0000313" key="2">
    <source>
        <dbReference type="EMBL" id="AAU47151.1"/>
    </source>
</evidence>
<protein>
    <submittedName>
        <fullName evidence="2">Uncharacterized protein</fullName>
    </submittedName>
</protein>
<dbReference type="AlphaFoldDB" id="A0A0H2WF65"/>
<keyword evidence="1" id="KW-0812">Transmembrane</keyword>
<evidence type="ECO:0000256" key="1">
    <source>
        <dbReference type="SAM" id="Phobius"/>
    </source>
</evidence>
<dbReference type="HOGENOM" id="CLU_142096_0_0_4"/>
<feature type="transmembrane region" description="Helical" evidence="1">
    <location>
        <begin position="90"/>
        <end position="110"/>
    </location>
</feature>
<keyword evidence="1" id="KW-1133">Transmembrane helix</keyword>
<gene>
    <name evidence="2" type="ordered locus">BMAA1975.1</name>
</gene>
<name>A0A0H2WF65_BURMA</name>
<dbReference type="EMBL" id="CP000011">
    <property type="protein sequence ID" value="AAU47151.1"/>
    <property type="molecule type" value="Genomic_DNA"/>
</dbReference>
<feature type="transmembrane region" description="Helical" evidence="1">
    <location>
        <begin position="59"/>
        <end position="78"/>
    </location>
</feature>
<reference evidence="2 3" key="1">
    <citation type="journal article" date="2004" name="Proc. Natl. Acad. Sci. U.S.A.">
        <title>Structural flexibility in the Burkholderia mallei genome.</title>
        <authorList>
            <person name="Nierman W.C."/>
            <person name="DeShazer D."/>
            <person name="Kim H.S."/>
            <person name="Tettelin H."/>
            <person name="Nelson K.E."/>
            <person name="Feldblyum T."/>
            <person name="Ulrich R.L."/>
            <person name="Ronning C.M."/>
            <person name="Brinkac L.M."/>
            <person name="Daugherty S.C."/>
            <person name="Davidsen T.D."/>
            <person name="Deboy R.T."/>
            <person name="Dimitrov G."/>
            <person name="Dodson R.J."/>
            <person name="Durkin A.S."/>
            <person name="Gwinn M.L."/>
            <person name="Haft D.H."/>
            <person name="Khouri H."/>
            <person name="Kolonay J.F."/>
            <person name="Madupu R."/>
            <person name="Mohammoud Y."/>
            <person name="Nelson W.C."/>
            <person name="Radune D."/>
            <person name="Romero C.M."/>
            <person name="Sarria S."/>
            <person name="Selengut J."/>
            <person name="Shamblin C."/>
            <person name="Sullivan S.A."/>
            <person name="White O."/>
            <person name="Yu Y."/>
            <person name="Zafar N."/>
            <person name="Zhou L."/>
            <person name="Fraser C.M."/>
        </authorList>
    </citation>
    <scope>NUCLEOTIDE SEQUENCE [LARGE SCALE GENOMIC DNA]</scope>
    <source>
        <strain evidence="2 3">ATCC 23344</strain>
    </source>
</reference>